<keyword evidence="4" id="KW-0812">Transmembrane</keyword>
<dbReference type="AlphaFoldDB" id="R7Q6D7"/>
<dbReference type="CDD" id="cd07521">
    <property type="entry name" value="HAD_FCP1-like"/>
    <property type="match status" value="1"/>
</dbReference>
<keyword evidence="10 12" id="KW-0496">Mitochondrion</keyword>
<evidence type="ECO:0000256" key="8">
    <source>
        <dbReference type="ARBA" id="ARBA00022989"/>
    </source>
</evidence>
<feature type="domain" description="FCP1 homology" evidence="14">
    <location>
        <begin position="124"/>
        <end position="267"/>
    </location>
</feature>
<dbReference type="Gene3D" id="3.40.50.1000">
    <property type="entry name" value="HAD superfamily/HAD-like"/>
    <property type="match status" value="1"/>
</dbReference>
<comment type="subcellular location">
    <subcellularLocation>
        <location evidence="1 12">Mitochondrion inner membrane</location>
        <topology evidence="1 12">Single-pass membrane protein</topology>
    </subcellularLocation>
</comment>
<dbReference type="Proteomes" id="UP000012073">
    <property type="component" value="Unassembled WGS sequence"/>
</dbReference>
<evidence type="ECO:0000256" key="13">
    <source>
        <dbReference type="SAM" id="MobiDB-lite"/>
    </source>
</evidence>
<evidence type="ECO:0000256" key="4">
    <source>
        <dbReference type="ARBA" id="ARBA00022692"/>
    </source>
</evidence>
<dbReference type="PANTHER" id="PTHR12210">
    <property type="entry name" value="DULLARD PROTEIN PHOSPHATASE"/>
    <property type="match status" value="1"/>
</dbReference>
<keyword evidence="8" id="KW-1133">Transmembrane helix</keyword>
<keyword evidence="5" id="KW-0999">Mitochondrion inner membrane</keyword>
<dbReference type="GO" id="GO:0015031">
    <property type="term" value="P:protein transport"/>
    <property type="evidence" value="ECO:0007669"/>
    <property type="project" value="UniProtKB-KW"/>
</dbReference>
<dbReference type="InterPro" id="IPR004274">
    <property type="entry name" value="FCP1_dom"/>
</dbReference>
<dbReference type="InterPro" id="IPR050365">
    <property type="entry name" value="TIM50"/>
</dbReference>
<evidence type="ECO:0000256" key="2">
    <source>
        <dbReference type="ARBA" id="ARBA00006344"/>
    </source>
</evidence>
<dbReference type="GO" id="GO:0005744">
    <property type="term" value="C:TIM23 mitochondrial import inner membrane translocase complex"/>
    <property type="evidence" value="ECO:0007669"/>
    <property type="project" value="UniProtKB-UniRule"/>
</dbReference>
<evidence type="ECO:0000313" key="15">
    <source>
        <dbReference type="EMBL" id="CDF34102.1"/>
    </source>
</evidence>
<reference evidence="16" key="1">
    <citation type="journal article" date="2013" name="Proc. Natl. Acad. Sci. U.S.A.">
        <title>Genome structure and metabolic features in the red seaweed Chondrus crispus shed light on evolution of the Archaeplastida.</title>
        <authorList>
            <person name="Collen J."/>
            <person name="Porcel B."/>
            <person name="Carre W."/>
            <person name="Ball S.G."/>
            <person name="Chaparro C."/>
            <person name="Tonon T."/>
            <person name="Barbeyron T."/>
            <person name="Michel G."/>
            <person name="Noel B."/>
            <person name="Valentin K."/>
            <person name="Elias M."/>
            <person name="Artiguenave F."/>
            <person name="Arun A."/>
            <person name="Aury J.M."/>
            <person name="Barbosa-Neto J.F."/>
            <person name="Bothwell J.H."/>
            <person name="Bouget F.Y."/>
            <person name="Brillet L."/>
            <person name="Cabello-Hurtado F."/>
            <person name="Capella-Gutierrez S."/>
            <person name="Charrier B."/>
            <person name="Cladiere L."/>
            <person name="Cock J.M."/>
            <person name="Coelho S.M."/>
            <person name="Colleoni C."/>
            <person name="Czjzek M."/>
            <person name="Da Silva C."/>
            <person name="Delage L."/>
            <person name="Denoeud F."/>
            <person name="Deschamps P."/>
            <person name="Dittami S.M."/>
            <person name="Gabaldon T."/>
            <person name="Gachon C.M."/>
            <person name="Groisillier A."/>
            <person name="Herve C."/>
            <person name="Jabbari K."/>
            <person name="Katinka M."/>
            <person name="Kloareg B."/>
            <person name="Kowalczyk N."/>
            <person name="Labadie K."/>
            <person name="Leblanc C."/>
            <person name="Lopez P.J."/>
            <person name="McLachlan D.H."/>
            <person name="Meslet-Cladiere L."/>
            <person name="Moustafa A."/>
            <person name="Nehr Z."/>
            <person name="Nyvall Collen P."/>
            <person name="Panaud O."/>
            <person name="Partensky F."/>
            <person name="Poulain J."/>
            <person name="Rensing S.A."/>
            <person name="Rousvoal S."/>
            <person name="Samson G."/>
            <person name="Symeonidi A."/>
            <person name="Weissenbach J."/>
            <person name="Zambounis A."/>
            <person name="Wincker P."/>
            <person name="Boyen C."/>
        </authorList>
    </citation>
    <scope>NUCLEOTIDE SEQUENCE [LARGE SCALE GENOMIC DNA]</scope>
    <source>
        <strain evidence="16">cv. Stackhouse</strain>
    </source>
</reference>
<feature type="region of interest" description="Disordered" evidence="13">
    <location>
        <begin position="326"/>
        <end position="369"/>
    </location>
</feature>
<keyword evidence="9 12" id="KW-0811">Translocation</keyword>
<dbReference type="PhylomeDB" id="R7Q6D7"/>
<proteinExistence type="inferred from homology"/>
<dbReference type="SMART" id="SM00577">
    <property type="entry name" value="CPDc"/>
    <property type="match status" value="1"/>
</dbReference>
<dbReference type="Pfam" id="PF03031">
    <property type="entry name" value="NIF"/>
    <property type="match status" value="1"/>
</dbReference>
<gene>
    <name evidence="15" type="ORF">CHC_T00002786001</name>
</gene>
<evidence type="ECO:0000256" key="1">
    <source>
        <dbReference type="ARBA" id="ARBA00004434"/>
    </source>
</evidence>
<organism evidence="15 16">
    <name type="scientific">Chondrus crispus</name>
    <name type="common">Carrageen Irish moss</name>
    <name type="synonym">Polymorpha crispa</name>
    <dbReference type="NCBI Taxonomy" id="2769"/>
    <lineage>
        <taxon>Eukaryota</taxon>
        <taxon>Rhodophyta</taxon>
        <taxon>Florideophyceae</taxon>
        <taxon>Rhodymeniophycidae</taxon>
        <taxon>Gigartinales</taxon>
        <taxon>Gigartinaceae</taxon>
        <taxon>Chondrus</taxon>
    </lineage>
</organism>
<evidence type="ECO:0000256" key="9">
    <source>
        <dbReference type="ARBA" id="ARBA00023010"/>
    </source>
</evidence>
<evidence type="ECO:0000313" key="16">
    <source>
        <dbReference type="Proteomes" id="UP000012073"/>
    </source>
</evidence>
<comment type="function">
    <text evidence="12">Essential component of the TIM23 complex, a complex that mediates the translocation of transit peptide-containing proteins across the mitochondrial inner membrane.</text>
</comment>
<keyword evidence="11" id="KW-0472">Membrane</keyword>
<evidence type="ECO:0000256" key="10">
    <source>
        <dbReference type="ARBA" id="ARBA00023128"/>
    </source>
</evidence>
<dbReference type="OrthoDB" id="287041at2759"/>
<dbReference type="GeneID" id="17321636"/>
<dbReference type="SUPFAM" id="SSF56784">
    <property type="entry name" value="HAD-like"/>
    <property type="match status" value="1"/>
</dbReference>
<comment type="similarity">
    <text evidence="2 12">Belongs to the TIM50 family.</text>
</comment>
<comment type="subunit">
    <text evidence="12">Component of the TIM23 complex.</text>
</comment>
<evidence type="ECO:0000256" key="12">
    <source>
        <dbReference type="RuleBase" id="RU365079"/>
    </source>
</evidence>
<dbReference type="KEGG" id="ccp:CHC_T00002786001"/>
<evidence type="ECO:0000256" key="7">
    <source>
        <dbReference type="ARBA" id="ARBA00022946"/>
    </source>
</evidence>
<dbReference type="InterPro" id="IPR036412">
    <property type="entry name" value="HAD-like_sf"/>
</dbReference>
<dbReference type="Gramene" id="CDF34102">
    <property type="protein sequence ID" value="CDF34102"/>
    <property type="gene ID" value="CHC_T00002786001"/>
</dbReference>
<dbReference type="RefSeq" id="XP_005713921.1">
    <property type="nucleotide sequence ID" value="XM_005713864.1"/>
</dbReference>
<keyword evidence="3 12" id="KW-0813">Transport</keyword>
<evidence type="ECO:0000256" key="5">
    <source>
        <dbReference type="ARBA" id="ARBA00022792"/>
    </source>
</evidence>
<keyword evidence="7 12" id="KW-0809">Transit peptide</keyword>
<evidence type="ECO:0000256" key="11">
    <source>
        <dbReference type="ARBA" id="ARBA00023136"/>
    </source>
</evidence>
<accession>R7Q6D7</accession>
<keyword evidence="6 12" id="KW-0653">Protein transport</keyword>
<evidence type="ECO:0000256" key="6">
    <source>
        <dbReference type="ARBA" id="ARBA00022927"/>
    </source>
</evidence>
<dbReference type="PROSITE" id="PS50969">
    <property type="entry name" value="FCP1"/>
    <property type="match status" value="1"/>
</dbReference>
<dbReference type="FunFam" id="3.40.50.1000:FF:000019">
    <property type="entry name" value="Mitochondrial import inner membrane translocase subunit TIM50"/>
    <property type="match status" value="1"/>
</dbReference>
<evidence type="ECO:0000256" key="3">
    <source>
        <dbReference type="ARBA" id="ARBA00022448"/>
    </source>
</evidence>
<keyword evidence="16" id="KW-1185">Reference proteome</keyword>
<dbReference type="InterPro" id="IPR023214">
    <property type="entry name" value="HAD_sf"/>
</dbReference>
<evidence type="ECO:0000259" key="14">
    <source>
        <dbReference type="PROSITE" id="PS50969"/>
    </source>
</evidence>
<protein>
    <recommendedName>
        <fullName evidence="12">Mitochondrial import inner membrane translocase subunit TIM50</fullName>
    </recommendedName>
</protein>
<name>R7Q6D7_CHOCR</name>
<dbReference type="STRING" id="2769.R7Q6D7"/>
<sequence length="369" mass="39181">MLPASRQYSRSTPLVVTRLIHALSPPTHPVGRGLASLRHLASASIPQAPHPPQQAPSATSWSRRLTQLAAASAVIGGAATYISDPDGTTATVRGAVEAVDAQIKYFAEPSRKKLLPDLEPAFPGGPIPRTLVIDLERTLIYSTYSRASGWRVAKRPGAEAFLAYLASFYEIIVFTSALDSYAEPILNKLDPNGYITDKLYRAETDYKRGVHIKNLDVLNRDLSRVVVIDHDAKQVGLHPQNAIIVPEWTGDSSDTALLDLIPFLEAMVNDDVADVREELKLLSDGDIAAAVAEYRAVAAARADNAAGAGAGTGLFGHAITGMAQQGGAVGAQSEEEDDETRKGGIWGSIGRPGKIFHGSSGGATTKNAN</sequence>
<dbReference type="EMBL" id="HG001673">
    <property type="protein sequence ID" value="CDF34102.1"/>
    <property type="molecule type" value="Genomic_DNA"/>
</dbReference>